<dbReference type="Proteomes" id="UP000290649">
    <property type="component" value="Unassembled WGS sequence"/>
</dbReference>
<dbReference type="OrthoDB" id="2629471at2"/>
<protein>
    <submittedName>
        <fullName evidence="1">Uncharacterized protein</fullName>
    </submittedName>
</protein>
<accession>A0A4Q0VLH1</accession>
<name>A0A4Q0VLH1_9BACI</name>
<dbReference type="EMBL" id="QOUX01000047">
    <property type="protein sequence ID" value="RXI96297.1"/>
    <property type="molecule type" value="Genomic_DNA"/>
</dbReference>
<organism evidence="1 2">
    <name type="scientific">Anaerobacillus alkaliphilus</name>
    <dbReference type="NCBI Taxonomy" id="1548597"/>
    <lineage>
        <taxon>Bacteria</taxon>
        <taxon>Bacillati</taxon>
        <taxon>Bacillota</taxon>
        <taxon>Bacilli</taxon>
        <taxon>Bacillales</taxon>
        <taxon>Bacillaceae</taxon>
        <taxon>Anaerobacillus</taxon>
    </lineage>
</organism>
<comment type="caution">
    <text evidence="1">The sequence shown here is derived from an EMBL/GenBank/DDBJ whole genome shotgun (WGS) entry which is preliminary data.</text>
</comment>
<evidence type="ECO:0000313" key="2">
    <source>
        <dbReference type="Proteomes" id="UP000290649"/>
    </source>
</evidence>
<proteinExistence type="predicted"/>
<reference evidence="1 2" key="1">
    <citation type="journal article" date="2019" name="Int. J. Syst. Evol. Microbiol.">
        <title>Anaerobacillus alkaliphilus sp. nov., a novel alkaliphilic and moderately halophilic bacterium.</title>
        <authorList>
            <person name="Borsodi A.K."/>
            <person name="Aszalos J.M."/>
            <person name="Bihari P."/>
            <person name="Nagy I."/>
            <person name="Schumann P."/>
            <person name="Sproer C."/>
            <person name="Kovacs A.L."/>
            <person name="Boka K."/>
            <person name="Dobosy P."/>
            <person name="Ovari M."/>
            <person name="Szili-Kovacs T."/>
            <person name="Toth E."/>
        </authorList>
    </citation>
    <scope>NUCLEOTIDE SEQUENCE [LARGE SCALE GENOMIC DNA]</scope>
    <source>
        <strain evidence="1 2">B16-10</strain>
    </source>
</reference>
<evidence type="ECO:0000313" key="1">
    <source>
        <dbReference type="EMBL" id="RXI96297.1"/>
    </source>
</evidence>
<keyword evidence="2" id="KW-1185">Reference proteome</keyword>
<gene>
    <name evidence="1" type="ORF">DS745_21440</name>
</gene>
<dbReference type="AlphaFoldDB" id="A0A4Q0VLH1"/>
<sequence>MWISEIHKEITGYEGLCDITESGRVISLRSNRPMSRCNDEHGFHIVKLTNSIGETENHNVFELLKREFKSLDKSHFKGAIKAKYAKACKLLDIKNVN</sequence>